<accession>A0ABP3KHU6</accession>
<dbReference type="EMBL" id="BAAADO010000001">
    <property type="protein sequence ID" value="GAA0480198.1"/>
    <property type="molecule type" value="Genomic_DNA"/>
</dbReference>
<evidence type="ECO:0000256" key="1">
    <source>
        <dbReference type="SAM" id="Phobius"/>
    </source>
</evidence>
<evidence type="ECO:0000313" key="3">
    <source>
        <dbReference type="Proteomes" id="UP001500880"/>
    </source>
</evidence>
<dbReference type="Proteomes" id="UP001500880">
    <property type="component" value="Unassembled WGS sequence"/>
</dbReference>
<feature type="transmembrane region" description="Helical" evidence="1">
    <location>
        <begin position="90"/>
        <end position="115"/>
    </location>
</feature>
<dbReference type="InterPro" id="IPR007403">
    <property type="entry name" value="DUF456"/>
</dbReference>
<name>A0ABP3KHU6_9BACI</name>
<keyword evidence="1" id="KW-0472">Membrane</keyword>
<proteinExistence type="predicted"/>
<comment type="caution">
    <text evidence="2">The sequence shown here is derived from an EMBL/GenBank/DDBJ whole genome shotgun (WGS) entry which is preliminary data.</text>
</comment>
<keyword evidence="1" id="KW-0812">Transmembrane</keyword>
<organism evidence="2 3">
    <name type="scientific">Salinibacillus aidingensis</name>
    <dbReference type="NCBI Taxonomy" id="237684"/>
    <lineage>
        <taxon>Bacteria</taxon>
        <taxon>Bacillati</taxon>
        <taxon>Bacillota</taxon>
        <taxon>Bacilli</taxon>
        <taxon>Bacillales</taxon>
        <taxon>Bacillaceae</taxon>
        <taxon>Salinibacillus</taxon>
    </lineage>
</organism>
<dbReference type="PANTHER" id="PTHR39165:SF1">
    <property type="entry name" value="DUF456 DOMAIN-CONTAINING PROTEIN"/>
    <property type="match status" value="1"/>
</dbReference>
<sequence length="164" mass="18598">MLDILLWFLVIGLFVLSFIGLIFPIIPSVLVIWGGFLVYYFGINNETLSFYFWIPMIFLTIVLLVADIIVNSHFVKKYGGSKWGERSAAIAVIVGSFIIPPFGIIILPFITVFLVEMIQEKSMEKSLKAAFGSFLGFFGSTVAKIIVQFMMIIWFFLDIFINLS</sequence>
<protein>
    <submittedName>
        <fullName evidence="2">DUF456 domain-containing protein</fullName>
    </submittedName>
</protein>
<keyword evidence="3" id="KW-1185">Reference proteome</keyword>
<keyword evidence="1" id="KW-1133">Transmembrane helix</keyword>
<feature type="transmembrane region" description="Helical" evidence="1">
    <location>
        <begin position="6"/>
        <end position="38"/>
    </location>
</feature>
<reference evidence="3" key="1">
    <citation type="journal article" date="2019" name="Int. J. Syst. Evol. Microbiol.">
        <title>The Global Catalogue of Microorganisms (GCM) 10K type strain sequencing project: providing services to taxonomists for standard genome sequencing and annotation.</title>
        <authorList>
            <consortium name="The Broad Institute Genomics Platform"/>
            <consortium name="The Broad Institute Genome Sequencing Center for Infectious Disease"/>
            <person name="Wu L."/>
            <person name="Ma J."/>
        </authorList>
    </citation>
    <scope>NUCLEOTIDE SEQUENCE [LARGE SCALE GENOMIC DNA]</scope>
    <source>
        <strain evidence="3">JCM 12389</strain>
    </source>
</reference>
<feature type="transmembrane region" description="Helical" evidence="1">
    <location>
        <begin position="50"/>
        <end position="70"/>
    </location>
</feature>
<dbReference type="RefSeq" id="WP_343836334.1">
    <property type="nucleotide sequence ID" value="NZ_BAAADO010000001.1"/>
</dbReference>
<dbReference type="Pfam" id="PF04306">
    <property type="entry name" value="DUF456"/>
    <property type="match status" value="1"/>
</dbReference>
<dbReference type="PANTHER" id="PTHR39165">
    <property type="entry name" value="IG HYPOTHETICAL 17883"/>
    <property type="match status" value="1"/>
</dbReference>
<gene>
    <name evidence="2" type="ORF">GCM10008986_00880</name>
</gene>
<evidence type="ECO:0000313" key="2">
    <source>
        <dbReference type="EMBL" id="GAA0480198.1"/>
    </source>
</evidence>
<feature type="transmembrane region" description="Helical" evidence="1">
    <location>
        <begin position="127"/>
        <end position="157"/>
    </location>
</feature>